<dbReference type="InterPro" id="IPR036188">
    <property type="entry name" value="FAD/NAD-bd_sf"/>
</dbReference>
<evidence type="ECO:0000313" key="4">
    <source>
        <dbReference type="EMBL" id="NBI29835.1"/>
    </source>
</evidence>
<gene>
    <name evidence="4" type="ORF">ERL59_12790</name>
</gene>
<dbReference type="PANTHER" id="PTHR43476:SF4">
    <property type="entry name" value="BLR0106 PROTEIN"/>
    <property type="match status" value="1"/>
</dbReference>
<dbReference type="AlphaFoldDB" id="A0A6N9Q4Q3"/>
<feature type="domain" description="FAD-binding" evidence="3">
    <location>
        <begin position="15"/>
        <end position="347"/>
    </location>
</feature>
<dbReference type="PANTHER" id="PTHR43476">
    <property type="entry name" value="3-(3-HYDROXY-PHENYL)PROPIONATE/3-HYDROXYCINNAMIC ACID HYDROXYLASE"/>
    <property type="match status" value="1"/>
</dbReference>
<dbReference type="PRINTS" id="PR00420">
    <property type="entry name" value="RNGMNOXGNASE"/>
</dbReference>
<dbReference type="Proteomes" id="UP000448943">
    <property type="component" value="Unassembled WGS sequence"/>
</dbReference>
<dbReference type="Gene3D" id="3.50.50.60">
    <property type="entry name" value="FAD/NAD(P)-binding domain"/>
    <property type="match status" value="1"/>
</dbReference>
<name>A0A6N9Q4Q3_9BACL</name>
<evidence type="ECO:0000256" key="1">
    <source>
        <dbReference type="ARBA" id="ARBA00023002"/>
    </source>
</evidence>
<dbReference type="GO" id="GO:0071949">
    <property type="term" value="F:FAD binding"/>
    <property type="evidence" value="ECO:0007669"/>
    <property type="project" value="InterPro"/>
</dbReference>
<keyword evidence="2" id="KW-0520">NAD</keyword>
<evidence type="ECO:0000259" key="3">
    <source>
        <dbReference type="Pfam" id="PF01494"/>
    </source>
</evidence>
<reference evidence="4 5" key="1">
    <citation type="submission" date="2019-01" db="EMBL/GenBank/DDBJ databases">
        <title>Chengkuizengella sp. nov., isolated from deep-sea sediment of East Pacific Ocean.</title>
        <authorList>
            <person name="Yang J."/>
            <person name="Lai Q."/>
            <person name="Shao Z."/>
        </authorList>
    </citation>
    <scope>NUCLEOTIDE SEQUENCE [LARGE SCALE GENOMIC DNA]</scope>
    <source>
        <strain evidence="4 5">YPA3-1-1</strain>
    </source>
</reference>
<organism evidence="4 5">
    <name type="scientific">Chengkuizengella marina</name>
    <dbReference type="NCBI Taxonomy" id="2507566"/>
    <lineage>
        <taxon>Bacteria</taxon>
        <taxon>Bacillati</taxon>
        <taxon>Bacillota</taxon>
        <taxon>Bacilli</taxon>
        <taxon>Bacillales</taxon>
        <taxon>Paenibacillaceae</taxon>
        <taxon>Chengkuizengella</taxon>
    </lineage>
</organism>
<sequence length="425" mass="47949">MKEKFYICVVNQLNYDVIITGARCAGASLAILLGKLGYKVLLLDRSQFPSNTTSTHIVGEIDIYKELGVFEQLQESGAPSLHRMRIDLDGTFFESDIIVTQRALGLRRTEFDYILLQKAASFSNVTVKQNHKVNKVLKDNEGKTIGVEVKSKNSVSKQYGTIIVGADGRNSTIASQVHSPYIYESEMMRAGIYGYFKDVNPLTHPCVEWYFNQGDIIFCTPTNDDLHTILVMPHPDHYRNMKQNVKATLLNSIMKNKNLRLRLENASLIDGVKGIGPLKMFIRHSFGSGWALVGDAGAWVHPVSGTGMDDAVLSAKELSIAIDLYFKGIKSWEDALHDYQTKRDQIINIQINRALSTLQRADQPLSAEKQAWLKLICTFPSIVYDLGNKGSDVLDFLHFKNQDDLKMLVSLEKRKIIHEMRRNHP</sequence>
<evidence type="ECO:0000256" key="2">
    <source>
        <dbReference type="ARBA" id="ARBA00023027"/>
    </source>
</evidence>
<keyword evidence="4" id="KW-0503">Monooxygenase</keyword>
<proteinExistence type="predicted"/>
<dbReference type="GO" id="GO:0004497">
    <property type="term" value="F:monooxygenase activity"/>
    <property type="evidence" value="ECO:0007669"/>
    <property type="project" value="UniProtKB-KW"/>
</dbReference>
<accession>A0A6N9Q4Q3</accession>
<evidence type="ECO:0000313" key="5">
    <source>
        <dbReference type="Proteomes" id="UP000448943"/>
    </source>
</evidence>
<comment type="caution">
    <text evidence="4">The sequence shown here is derived from an EMBL/GenBank/DDBJ whole genome shotgun (WGS) entry which is preliminary data.</text>
</comment>
<protein>
    <submittedName>
        <fullName evidence="4">FAD-dependent monooxygenase</fullName>
    </submittedName>
</protein>
<keyword evidence="1" id="KW-0560">Oxidoreductase</keyword>
<dbReference type="InterPro" id="IPR002938">
    <property type="entry name" value="FAD-bd"/>
</dbReference>
<keyword evidence="5" id="KW-1185">Reference proteome</keyword>
<dbReference type="InterPro" id="IPR050631">
    <property type="entry name" value="PheA/TfdB_FAD_monoxygenase"/>
</dbReference>
<dbReference type="Pfam" id="PF01494">
    <property type="entry name" value="FAD_binding_3"/>
    <property type="match status" value="1"/>
</dbReference>
<dbReference type="SUPFAM" id="SSF51905">
    <property type="entry name" value="FAD/NAD(P)-binding domain"/>
    <property type="match status" value="1"/>
</dbReference>
<dbReference type="EMBL" id="SIJB01000028">
    <property type="protein sequence ID" value="NBI29835.1"/>
    <property type="molecule type" value="Genomic_DNA"/>
</dbReference>